<organism evidence="2 3">
    <name type="scientific">Sessilibacter corallicola</name>
    <dbReference type="NCBI Taxonomy" id="2904075"/>
    <lineage>
        <taxon>Bacteria</taxon>
        <taxon>Pseudomonadati</taxon>
        <taxon>Pseudomonadota</taxon>
        <taxon>Gammaproteobacteria</taxon>
        <taxon>Cellvibrionales</taxon>
        <taxon>Cellvibrionaceae</taxon>
        <taxon>Sessilibacter</taxon>
    </lineage>
</organism>
<gene>
    <name evidence="2" type="ORF">NBRC116591_39460</name>
</gene>
<evidence type="ECO:0000313" key="2">
    <source>
        <dbReference type="EMBL" id="GAA6170133.1"/>
    </source>
</evidence>
<accession>A0ABQ0AEQ1</accession>
<reference evidence="2 3" key="1">
    <citation type="submission" date="2024-04" db="EMBL/GenBank/DDBJ databases">
        <title>Draft genome sequence of Sessilibacter corallicola NBRC 116591.</title>
        <authorList>
            <person name="Miyakawa T."/>
            <person name="Kusuya Y."/>
            <person name="Miura T."/>
        </authorList>
    </citation>
    <scope>NUCLEOTIDE SEQUENCE [LARGE SCALE GENOMIC DNA]</scope>
    <source>
        <strain evidence="2 3">KU-00831-HH</strain>
    </source>
</reference>
<dbReference type="Pfam" id="PF18648">
    <property type="entry name" value="ADPRTs_Tse2"/>
    <property type="match status" value="1"/>
</dbReference>
<comment type="caution">
    <text evidence="2">The sequence shown here is derived from an EMBL/GenBank/DDBJ whole genome shotgun (WGS) entry which is preliminary data.</text>
</comment>
<dbReference type="RefSeq" id="WP_353304469.1">
    <property type="nucleotide sequence ID" value="NZ_BAABWN010000019.1"/>
</dbReference>
<sequence length="162" mass="18359">MITLEEIIISRGDIEKIYRAKIALTLWRALNKSDAGEIRNPLYPDFEPRNLPNGDIRSPDIKPYSNDDGQIYVRAEEGVGTSLVDRDSVFGNKNWEYVVIPAGTVIPKELIITKDHYMPRKKCWHYSISPNFDMPKSKFTKALDELAVNAGITLGTANAKYE</sequence>
<name>A0ABQ0AEQ1_9GAMM</name>
<proteinExistence type="predicted"/>
<feature type="domain" description="Tse2 ADP-ribosyltransferase toxin" evidence="1">
    <location>
        <begin position="20"/>
        <end position="150"/>
    </location>
</feature>
<protein>
    <recommendedName>
        <fullName evidence="1">Tse2 ADP-ribosyltransferase toxin domain-containing protein</fullName>
    </recommendedName>
</protein>
<evidence type="ECO:0000259" key="1">
    <source>
        <dbReference type="Pfam" id="PF18648"/>
    </source>
</evidence>
<dbReference type="EMBL" id="BAABWN010000019">
    <property type="protein sequence ID" value="GAA6170133.1"/>
    <property type="molecule type" value="Genomic_DNA"/>
</dbReference>
<keyword evidence="3" id="KW-1185">Reference proteome</keyword>
<evidence type="ECO:0000313" key="3">
    <source>
        <dbReference type="Proteomes" id="UP001465153"/>
    </source>
</evidence>
<dbReference type="Proteomes" id="UP001465153">
    <property type="component" value="Unassembled WGS sequence"/>
</dbReference>
<dbReference type="InterPro" id="IPR041018">
    <property type="entry name" value="ADPRTs_Tse2"/>
</dbReference>